<dbReference type="InterPro" id="IPR015424">
    <property type="entry name" value="PyrdxlP-dep_Trfase"/>
</dbReference>
<feature type="active site" description="Proton acceptor" evidence="2">
    <location>
        <position position="191"/>
    </location>
</feature>
<dbReference type="EMBL" id="NMVJ01000001">
    <property type="protein sequence ID" value="OYN92182.1"/>
    <property type="molecule type" value="Genomic_DNA"/>
</dbReference>
<dbReference type="InterPro" id="IPR015422">
    <property type="entry name" value="PyrdxlP-dep_Trfase_small"/>
</dbReference>
<accession>A0A255ERV2</accession>
<name>A0A255ERV2_9ACTN</name>
<feature type="modified residue" description="N6-(pyridoxal phosphate)lysine" evidence="3">
    <location>
        <position position="191"/>
    </location>
</feature>
<sequence length="398" mass="42894">MTRTFPTTENASGRRIGEEELAAVERVIRTGHLSRVGGVETPALEEEFASLLGVKHAVASTSGSSALHLAVAGIQPEPGDEFICPPITDFGTVLGVLANGGVPVFADLDPTTGCMTVETIEAVATERTRAIMLVHLFGGAADVIGVRQWAQQRGIAVIEDCAQAYLAQPKGEDGYVGSFGDIGCFSLQQSKHITAGDGGFTVTNDDDIARRMRLFSDKGWPRDTGERTHLRLGLNYRMTDLTAAVARAQLPKLPSIVGDRRSIAKRIIDAVDMPGIQLVAEPDRHSFWLFPMIIDSAKLGFGHKEFTAITGQAGLPIGGGYLQRLIHQTPAFAEHKTFGESGWPITDVDYSDAAVNVPVAQGMLDSGLMVMQLNENYTTEDADYIAEHLQQAYDQLTK</sequence>
<reference evidence="5 6" key="1">
    <citation type="submission" date="2017-07" db="EMBL/GenBank/DDBJ databases">
        <title>Draft whole genome sequences of clinical Proprionibacteriaceae strains.</title>
        <authorList>
            <person name="Bernier A.-M."/>
            <person name="Bernard K."/>
            <person name="Domingo M.-C."/>
        </authorList>
    </citation>
    <scope>NUCLEOTIDE SEQUENCE [LARGE SCALE GENOMIC DNA]</scope>
    <source>
        <strain evidence="5 6">NML 150081</strain>
    </source>
</reference>
<keyword evidence="5" id="KW-0808">Transferase</keyword>
<comment type="similarity">
    <text evidence="4">Belongs to the DegT/DnrJ/EryC1 family.</text>
</comment>
<evidence type="ECO:0000256" key="2">
    <source>
        <dbReference type="PIRSR" id="PIRSR000390-1"/>
    </source>
</evidence>
<comment type="cofactor">
    <cofactor evidence="1">
        <name>pyridoxal 5'-phosphate</name>
        <dbReference type="ChEBI" id="CHEBI:597326"/>
    </cofactor>
</comment>
<dbReference type="GO" id="GO:0008483">
    <property type="term" value="F:transaminase activity"/>
    <property type="evidence" value="ECO:0007669"/>
    <property type="project" value="UniProtKB-KW"/>
</dbReference>
<keyword evidence="5" id="KW-0032">Aminotransferase</keyword>
<keyword evidence="6" id="KW-1185">Reference proteome</keyword>
<proteinExistence type="inferred from homology"/>
<protein>
    <submittedName>
        <fullName evidence="5">Glutamine--scyllo-inositol aminotransferase</fullName>
    </submittedName>
</protein>
<gene>
    <name evidence="5" type="ORF">CGZ91_01335</name>
</gene>
<dbReference type="Gene3D" id="3.40.640.10">
    <property type="entry name" value="Type I PLP-dependent aspartate aminotransferase-like (Major domain)"/>
    <property type="match status" value="1"/>
</dbReference>
<dbReference type="Gene3D" id="3.90.1150.10">
    <property type="entry name" value="Aspartate Aminotransferase, domain 1"/>
    <property type="match status" value="1"/>
</dbReference>
<organism evidence="5 6">
    <name type="scientific">Parenemella sanctibonifatiensis</name>
    <dbReference type="NCBI Taxonomy" id="2016505"/>
    <lineage>
        <taxon>Bacteria</taxon>
        <taxon>Bacillati</taxon>
        <taxon>Actinomycetota</taxon>
        <taxon>Actinomycetes</taxon>
        <taxon>Propionibacteriales</taxon>
        <taxon>Propionibacteriaceae</taxon>
        <taxon>Parenemella</taxon>
    </lineage>
</organism>
<dbReference type="PANTHER" id="PTHR30244:SF34">
    <property type="entry name" value="DTDP-4-AMINO-4,6-DIDEOXYGALACTOSE TRANSAMINASE"/>
    <property type="match status" value="1"/>
</dbReference>
<dbReference type="InterPro" id="IPR015421">
    <property type="entry name" value="PyrdxlP-dep_Trfase_major"/>
</dbReference>
<evidence type="ECO:0000256" key="3">
    <source>
        <dbReference type="PIRSR" id="PIRSR000390-2"/>
    </source>
</evidence>
<dbReference type="PANTHER" id="PTHR30244">
    <property type="entry name" value="TRANSAMINASE"/>
    <property type="match status" value="1"/>
</dbReference>
<evidence type="ECO:0000313" key="5">
    <source>
        <dbReference type="EMBL" id="OYN92182.1"/>
    </source>
</evidence>
<evidence type="ECO:0000313" key="6">
    <source>
        <dbReference type="Proteomes" id="UP000216300"/>
    </source>
</evidence>
<keyword evidence="3 4" id="KW-0663">Pyridoxal phosphate</keyword>
<evidence type="ECO:0000256" key="1">
    <source>
        <dbReference type="ARBA" id="ARBA00001933"/>
    </source>
</evidence>
<dbReference type="AlphaFoldDB" id="A0A255ERV2"/>
<dbReference type="RefSeq" id="WP_094452175.1">
    <property type="nucleotide sequence ID" value="NZ_NMVJ01000001.1"/>
</dbReference>
<dbReference type="GO" id="GO:0030170">
    <property type="term" value="F:pyridoxal phosphate binding"/>
    <property type="evidence" value="ECO:0007669"/>
    <property type="project" value="TreeGrafter"/>
</dbReference>
<dbReference type="GO" id="GO:0000271">
    <property type="term" value="P:polysaccharide biosynthetic process"/>
    <property type="evidence" value="ECO:0007669"/>
    <property type="project" value="TreeGrafter"/>
</dbReference>
<dbReference type="PIRSF" id="PIRSF000390">
    <property type="entry name" value="PLP_StrS"/>
    <property type="match status" value="1"/>
</dbReference>
<dbReference type="Proteomes" id="UP000216300">
    <property type="component" value="Unassembled WGS sequence"/>
</dbReference>
<dbReference type="SUPFAM" id="SSF53383">
    <property type="entry name" value="PLP-dependent transferases"/>
    <property type="match status" value="1"/>
</dbReference>
<dbReference type="Pfam" id="PF01041">
    <property type="entry name" value="DegT_DnrJ_EryC1"/>
    <property type="match status" value="1"/>
</dbReference>
<dbReference type="CDD" id="cd00616">
    <property type="entry name" value="AHBA_syn"/>
    <property type="match status" value="1"/>
</dbReference>
<evidence type="ECO:0000256" key="4">
    <source>
        <dbReference type="RuleBase" id="RU004508"/>
    </source>
</evidence>
<dbReference type="InterPro" id="IPR000653">
    <property type="entry name" value="DegT/StrS_aminotransferase"/>
</dbReference>
<comment type="caution">
    <text evidence="5">The sequence shown here is derived from an EMBL/GenBank/DDBJ whole genome shotgun (WGS) entry which is preliminary data.</text>
</comment>
<dbReference type="OrthoDB" id="9804264at2"/>